<evidence type="ECO:0000313" key="5">
    <source>
        <dbReference type="Proteomes" id="UP001152320"/>
    </source>
</evidence>
<organism evidence="4 5">
    <name type="scientific">Holothuria leucospilota</name>
    <name type="common">Black long sea cucumber</name>
    <name type="synonym">Mertensiothuria leucospilota</name>
    <dbReference type="NCBI Taxonomy" id="206669"/>
    <lineage>
        <taxon>Eukaryota</taxon>
        <taxon>Metazoa</taxon>
        <taxon>Echinodermata</taxon>
        <taxon>Eleutherozoa</taxon>
        <taxon>Echinozoa</taxon>
        <taxon>Holothuroidea</taxon>
        <taxon>Aspidochirotacea</taxon>
        <taxon>Aspidochirotida</taxon>
        <taxon>Holothuriidae</taxon>
        <taxon>Holothuria</taxon>
    </lineage>
</organism>
<gene>
    <name evidence="4" type="ORF">HOLleu_03796</name>
</gene>
<name>A0A9Q1HM02_HOLLE</name>
<sequence length="1164" mass="133219">MLIEHTNIRDTVVNHIINNWNDWHDQVRTYHNISDPIHYFQYMGSQSVETALPGELEITIVAQLYDLLIRIHRMSGKAFEVGNGSNTVNLLYSGPIDNGHYDLMDITTNHENNVLSNHSNVTQQQVVRQTTNTHCSKHNKYPKFTKSLQEYPSLVCINCNRLLFRNQVLKFCVSNYTIDTDVYRILNSKLGINENTNQWVCKCCHQHFKQGDMSCQAQDNNLEVAPLPSILTDLNILERHLVTPTIPFMKLVTLPKSFQRGISGPIVCVPADLSKTVHCLPRPLTDSTLIQVKLKRKLEYVGHHLHQVVDPLKIITALDYLKHKNPLYSHIEISTLAEINDEAQSALTVTKENSSGLPTNSDTENTPNDDCNSKLSFGSDSNEVQDDLIDNEQHTLPSITCLQPADVSQYAVDCTDGIYSIAPAESNTPVNALLHEGTAFPTLFPDGQNTFSTPRSKKISPSRYFNVRLLSAETRFAQSPEYTFFAQYTTELHQIQSSIAIAMRKGKKQTSEGKVITSGMLKNTHDLKAIMEQDDGYRFLQKIRGTPAYWESTLKDLFAMIRQLGIPTWFCSFSAADKRWKEIVSAILIQKGEEVPSNMDWKTHCDIIASNPVTAARMFEHRVQSFMNNVILSDKHPIGEVIDYFYRVEFQQRGWPHLHCLFWVRNAPQYNPDSDNSAVIEFIDKYVSCSIPTPHEDKELNEIICSVQLHSKNHSKSCKKSRTTCRFKFPRPPMKRTCIVSPTKNKYIDDIQTNPESDKSDQAQCIDDEKAKVIMQTFWKLLQQQDISSIEELYKRAGISHDILVKVLSLLTCKEAIFLKRNPNECWVNNYNADLLRTWNGNMDIQFVLNPYSCIMYIVSYISKAEREMGNLLKSAQEEARQGNLDAISQLRKLGSVYLTHRELSLMEAVYRVTSMKLKSSSRKVIFIPLDPDSQRITMPLSQLKHMPNDCEDIWFSNIVDKYYARPKTNQYSSMCLASFAAQHHIKTTSTNTSSISLDDHHGFIQKRIRKCAVIRYNRIKMEADPEKYYYGILKLYFPHTQKEFRTDPNESYQTFFQTGTVQDLHGLNTVKDIVQTNMQQFERSASLIFFSHEVMGKSDFEIFFKFVSKSWLGLFLRLGLRGLGLFGLFFHNLASELQKNGSKAVILELGVWPISKTLIGPLA</sequence>
<dbReference type="OrthoDB" id="416437at2759"/>
<evidence type="ECO:0000313" key="4">
    <source>
        <dbReference type="EMBL" id="KAJ8050551.1"/>
    </source>
</evidence>
<dbReference type="AlphaFoldDB" id="A0A9Q1HM02"/>
<protein>
    <recommendedName>
        <fullName evidence="6">ATP-dependent DNA helicase</fullName>
    </recommendedName>
</protein>
<feature type="region of interest" description="Disordered" evidence="1">
    <location>
        <begin position="348"/>
        <end position="377"/>
    </location>
</feature>
<dbReference type="Gene3D" id="3.90.70.80">
    <property type="match status" value="1"/>
</dbReference>
<dbReference type="PANTHER" id="PTHR47642">
    <property type="entry name" value="ATP-DEPENDENT DNA HELICASE"/>
    <property type="match status" value="1"/>
</dbReference>
<proteinExistence type="predicted"/>
<accession>A0A9Q1HM02</accession>
<evidence type="ECO:0000259" key="3">
    <source>
        <dbReference type="Pfam" id="PF20209"/>
    </source>
</evidence>
<evidence type="ECO:0000256" key="1">
    <source>
        <dbReference type="SAM" id="MobiDB-lite"/>
    </source>
</evidence>
<dbReference type="InterPro" id="IPR046700">
    <property type="entry name" value="DUF6570"/>
</dbReference>
<comment type="caution">
    <text evidence="4">The sequence shown here is derived from an EMBL/GenBank/DDBJ whole genome shotgun (WGS) entry which is preliminary data.</text>
</comment>
<dbReference type="Proteomes" id="UP001152320">
    <property type="component" value="Chromosome 1"/>
</dbReference>
<dbReference type="InterPro" id="IPR025476">
    <property type="entry name" value="Helitron_helicase-like"/>
</dbReference>
<feature type="domain" description="DUF6570" evidence="3">
    <location>
        <begin position="212"/>
        <end position="335"/>
    </location>
</feature>
<dbReference type="EMBL" id="JAIZAY010000001">
    <property type="protein sequence ID" value="KAJ8050551.1"/>
    <property type="molecule type" value="Genomic_DNA"/>
</dbReference>
<reference evidence="4" key="1">
    <citation type="submission" date="2021-10" db="EMBL/GenBank/DDBJ databases">
        <title>Tropical sea cucumber genome reveals ecological adaptation and Cuvierian tubules defense mechanism.</title>
        <authorList>
            <person name="Chen T."/>
        </authorList>
    </citation>
    <scope>NUCLEOTIDE SEQUENCE</scope>
    <source>
        <strain evidence="4">Nanhai2018</strain>
        <tissue evidence="4">Muscle</tissue>
    </source>
</reference>
<feature type="domain" description="Helitron helicase-like" evidence="2">
    <location>
        <begin position="464"/>
        <end position="661"/>
    </location>
</feature>
<evidence type="ECO:0008006" key="6">
    <source>
        <dbReference type="Google" id="ProtNLM"/>
    </source>
</evidence>
<dbReference type="InterPro" id="IPR051055">
    <property type="entry name" value="PIF1_helicase"/>
</dbReference>
<dbReference type="Pfam" id="PF14214">
    <property type="entry name" value="Helitron_like_N"/>
    <property type="match status" value="1"/>
</dbReference>
<dbReference type="Pfam" id="PF20209">
    <property type="entry name" value="DUF6570"/>
    <property type="match status" value="1"/>
</dbReference>
<keyword evidence="5" id="KW-1185">Reference proteome</keyword>
<dbReference type="PANTHER" id="PTHR47642:SF5">
    <property type="entry name" value="ATP-DEPENDENT DNA HELICASE"/>
    <property type="match status" value="1"/>
</dbReference>
<evidence type="ECO:0000259" key="2">
    <source>
        <dbReference type="Pfam" id="PF14214"/>
    </source>
</evidence>